<keyword evidence="1" id="KW-0472">Membrane</keyword>
<accession>A0AAW0N4F4</accession>
<evidence type="ECO:0000313" key="2">
    <source>
        <dbReference type="EMBL" id="KAK7888885.1"/>
    </source>
</evidence>
<keyword evidence="3" id="KW-1185">Reference proteome</keyword>
<comment type="caution">
    <text evidence="2">The sequence shown here is derived from an EMBL/GenBank/DDBJ whole genome shotgun (WGS) entry which is preliminary data.</text>
</comment>
<proteinExistence type="predicted"/>
<sequence length="107" mass="12047">MKLHGLLLVSESGLNIVNGSSVQIRTKHELIQASAGSDKRLTASCETVLSRSRSEARDLGHYRKDVVSTSILLLVLPHKRLRLQKQLQIFLFTCIYCMCGILQFLHL</sequence>
<keyword evidence="1" id="KW-1133">Transmembrane helix</keyword>
<dbReference type="EMBL" id="JBBPFD010000018">
    <property type="protein sequence ID" value="KAK7888885.1"/>
    <property type="molecule type" value="Genomic_DNA"/>
</dbReference>
<evidence type="ECO:0000256" key="1">
    <source>
        <dbReference type="SAM" id="Phobius"/>
    </source>
</evidence>
<organism evidence="2 3">
    <name type="scientific">Mugilogobius chulae</name>
    <name type="common">yellowstripe goby</name>
    <dbReference type="NCBI Taxonomy" id="88201"/>
    <lineage>
        <taxon>Eukaryota</taxon>
        <taxon>Metazoa</taxon>
        <taxon>Chordata</taxon>
        <taxon>Craniata</taxon>
        <taxon>Vertebrata</taxon>
        <taxon>Euteleostomi</taxon>
        <taxon>Actinopterygii</taxon>
        <taxon>Neopterygii</taxon>
        <taxon>Teleostei</taxon>
        <taxon>Neoteleostei</taxon>
        <taxon>Acanthomorphata</taxon>
        <taxon>Gobiaria</taxon>
        <taxon>Gobiiformes</taxon>
        <taxon>Gobioidei</taxon>
        <taxon>Gobiidae</taxon>
        <taxon>Gobionellinae</taxon>
        <taxon>Mugilogobius</taxon>
    </lineage>
</organism>
<dbReference type="AlphaFoldDB" id="A0AAW0N4F4"/>
<protein>
    <submittedName>
        <fullName evidence="2">Uncharacterized protein</fullName>
    </submittedName>
</protein>
<dbReference type="Proteomes" id="UP001460270">
    <property type="component" value="Unassembled WGS sequence"/>
</dbReference>
<name>A0AAW0N4F4_9GOBI</name>
<reference evidence="3" key="1">
    <citation type="submission" date="2024-04" db="EMBL/GenBank/DDBJ databases">
        <title>Salinicola lusitanus LLJ914,a marine bacterium isolated from the Okinawa Trough.</title>
        <authorList>
            <person name="Li J."/>
        </authorList>
    </citation>
    <scope>NUCLEOTIDE SEQUENCE [LARGE SCALE GENOMIC DNA]</scope>
</reference>
<gene>
    <name evidence="2" type="ORF">WMY93_024445</name>
</gene>
<feature type="transmembrane region" description="Helical" evidence="1">
    <location>
        <begin position="87"/>
        <end position="105"/>
    </location>
</feature>
<evidence type="ECO:0000313" key="3">
    <source>
        <dbReference type="Proteomes" id="UP001460270"/>
    </source>
</evidence>
<keyword evidence="1" id="KW-0812">Transmembrane</keyword>